<dbReference type="AlphaFoldDB" id="A0A2P6NKV7"/>
<dbReference type="InParanoid" id="A0A2P6NKV7"/>
<accession>A0A2P6NKV7</accession>
<dbReference type="EMBL" id="MDYQ01000060">
    <property type="protein sequence ID" value="PRP84605.1"/>
    <property type="molecule type" value="Genomic_DNA"/>
</dbReference>
<gene>
    <name evidence="2" type="ORF">PROFUN_09278</name>
</gene>
<sequence>MRRRANEYIGALSTPHRINPSSLRRKIHPQGDRRVRADEMDEDKVSCSSTATGVAFPVVEWCEKLTQG</sequence>
<dbReference type="Proteomes" id="UP000241769">
    <property type="component" value="Unassembled WGS sequence"/>
</dbReference>
<feature type="compositionally biased region" description="Basic and acidic residues" evidence="1">
    <location>
        <begin position="29"/>
        <end position="38"/>
    </location>
</feature>
<organism evidence="2 3">
    <name type="scientific">Planoprotostelium fungivorum</name>
    <dbReference type="NCBI Taxonomy" id="1890364"/>
    <lineage>
        <taxon>Eukaryota</taxon>
        <taxon>Amoebozoa</taxon>
        <taxon>Evosea</taxon>
        <taxon>Variosea</taxon>
        <taxon>Cavosteliida</taxon>
        <taxon>Cavosteliaceae</taxon>
        <taxon>Planoprotostelium</taxon>
    </lineage>
</organism>
<reference evidence="2 3" key="1">
    <citation type="journal article" date="2018" name="Genome Biol. Evol.">
        <title>Multiple Roots of Fruiting Body Formation in Amoebozoa.</title>
        <authorList>
            <person name="Hillmann F."/>
            <person name="Forbes G."/>
            <person name="Novohradska S."/>
            <person name="Ferling I."/>
            <person name="Riege K."/>
            <person name="Groth M."/>
            <person name="Westermann M."/>
            <person name="Marz M."/>
            <person name="Spaller T."/>
            <person name="Winckler T."/>
            <person name="Schaap P."/>
            <person name="Glockner G."/>
        </authorList>
    </citation>
    <scope>NUCLEOTIDE SEQUENCE [LARGE SCALE GENOMIC DNA]</scope>
    <source>
        <strain evidence="2 3">Jena</strain>
    </source>
</reference>
<proteinExistence type="predicted"/>
<name>A0A2P6NKV7_9EUKA</name>
<feature type="region of interest" description="Disordered" evidence="1">
    <location>
        <begin position="1"/>
        <end position="41"/>
    </location>
</feature>
<keyword evidence="3" id="KW-1185">Reference proteome</keyword>
<evidence type="ECO:0000256" key="1">
    <source>
        <dbReference type="SAM" id="MobiDB-lite"/>
    </source>
</evidence>
<comment type="caution">
    <text evidence="2">The sequence shown here is derived from an EMBL/GenBank/DDBJ whole genome shotgun (WGS) entry which is preliminary data.</text>
</comment>
<evidence type="ECO:0000313" key="3">
    <source>
        <dbReference type="Proteomes" id="UP000241769"/>
    </source>
</evidence>
<evidence type="ECO:0000313" key="2">
    <source>
        <dbReference type="EMBL" id="PRP84605.1"/>
    </source>
</evidence>
<protein>
    <submittedName>
        <fullName evidence="2">Uncharacterized protein</fullName>
    </submittedName>
</protein>